<name>A0AAW1NYC5_9CHLO</name>
<dbReference type="InterPro" id="IPR029063">
    <property type="entry name" value="SAM-dependent_MTases_sf"/>
</dbReference>
<keyword evidence="6" id="KW-1185">Reference proteome</keyword>
<dbReference type="PANTHER" id="PTHR44942">
    <property type="entry name" value="METHYLTRANSF_11 DOMAIN-CONTAINING PROTEIN"/>
    <property type="match status" value="1"/>
</dbReference>
<evidence type="ECO:0000256" key="2">
    <source>
        <dbReference type="ARBA" id="ARBA00022603"/>
    </source>
</evidence>
<proteinExistence type="inferred from homology"/>
<dbReference type="AlphaFoldDB" id="A0AAW1NYC5"/>
<dbReference type="PANTHER" id="PTHR44942:SF4">
    <property type="entry name" value="METHYLTRANSFERASE TYPE 11 DOMAIN-CONTAINING PROTEIN"/>
    <property type="match status" value="1"/>
</dbReference>
<dbReference type="Pfam" id="PF08241">
    <property type="entry name" value="Methyltransf_11"/>
    <property type="match status" value="1"/>
</dbReference>
<evidence type="ECO:0000313" key="5">
    <source>
        <dbReference type="EMBL" id="KAK9801901.1"/>
    </source>
</evidence>
<comment type="similarity">
    <text evidence="1">Belongs to the methyltransferase superfamily.</text>
</comment>
<feature type="domain" description="Methyltransferase type 11" evidence="4">
    <location>
        <begin position="45"/>
        <end position="133"/>
    </location>
</feature>
<dbReference type="GO" id="GO:0008757">
    <property type="term" value="F:S-adenosylmethionine-dependent methyltransferase activity"/>
    <property type="evidence" value="ECO:0007669"/>
    <property type="project" value="InterPro"/>
</dbReference>
<organism evidence="5 6">
    <name type="scientific">Symbiochloris irregularis</name>
    <dbReference type="NCBI Taxonomy" id="706552"/>
    <lineage>
        <taxon>Eukaryota</taxon>
        <taxon>Viridiplantae</taxon>
        <taxon>Chlorophyta</taxon>
        <taxon>core chlorophytes</taxon>
        <taxon>Trebouxiophyceae</taxon>
        <taxon>Trebouxiales</taxon>
        <taxon>Trebouxiaceae</taxon>
        <taxon>Symbiochloris</taxon>
    </lineage>
</organism>
<dbReference type="Proteomes" id="UP001465755">
    <property type="component" value="Unassembled WGS sequence"/>
</dbReference>
<dbReference type="SUPFAM" id="SSF53335">
    <property type="entry name" value="S-adenosyl-L-methionine-dependent methyltransferases"/>
    <property type="match status" value="1"/>
</dbReference>
<dbReference type="InterPro" id="IPR013216">
    <property type="entry name" value="Methyltransf_11"/>
</dbReference>
<keyword evidence="2" id="KW-0489">Methyltransferase</keyword>
<evidence type="ECO:0000256" key="1">
    <source>
        <dbReference type="ARBA" id="ARBA00008361"/>
    </source>
</evidence>
<accession>A0AAW1NYC5</accession>
<sequence length="262" mass="30143">MSQGQYSRLFDAQAAQYKQFRPTYPPELFQQILRYSDSERRHHALDNGTGNGQAAVELAKHYDRVTATDQSAKQLQQAEQMPNVEYKEGSAEAIDLADSSIDLLTVAQALHWFELPTFYAEARRVLRPSGTLAGWGYDRPFVKDQAEVDKLLSQLYSVTLGPYWDDRRRLIEQHYRGMEPPADGWSQVTRQELDMQKPMTVQTLLGYLRSWSSYTSFRRERPEAADPLQLFEQNVLQALGSKDASHELTINFPVFLILAKRH</sequence>
<dbReference type="InterPro" id="IPR051052">
    <property type="entry name" value="Diverse_substrate_MTase"/>
</dbReference>
<reference evidence="5 6" key="1">
    <citation type="journal article" date="2024" name="Nat. Commun.">
        <title>Phylogenomics reveals the evolutionary origins of lichenization in chlorophyte algae.</title>
        <authorList>
            <person name="Puginier C."/>
            <person name="Libourel C."/>
            <person name="Otte J."/>
            <person name="Skaloud P."/>
            <person name="Haon M."/>
            <person name="Grisel S."/>
            <person name="Petersen M."/>
            <person name="Berrin J.G."/>
            <person name="Delaux P.M."/>
            <person name="Dal Grande F."/>
            <person name="Keller J."/>
        </authorList>
    </citation>
    <scope>NUCLEOTIDE SEQUENCE [LARGE SCALE GENOMIC DNA]</scope>
    <source>
        <strain evidence="5 6">SAG 2036</strain>
    </source>
</reference>
<dbReference type="GO" id="GO:0032259">
    <property type="term" value="P:methylation"/>
    <property type="evidence" value="ECO:0007669"/>
    <property type="project" value="UniProtKB-KW"/>
</dbReference>
<protein>
    <recommendedName>
        <fullName evidence="4">Methyltransferase type 11 domain-containing protein</fullName>
    </recommendedName>
</protein>
<dbReference type="CDD" id="cd02440">
    <property type="entry name" value="AdoMet_MTases"/>
    <property type="match status" value="1"/>
</dbReference>
<dbReference type="EMBL" id="JALJOQ010000075">
    <property type="protein sequence ID" value="KAK9801901.1"/>
    <property type="molecule type" value="Genomic_DNA"/>
</dbReference>
<dbReference type="Gene3D" id="3.40.50.150">
    <property type="entry name" value="Vaccinia Virus protein VP39"/>
    <property type="match status" value="1"/>
</dbReference>
<comment type="caution">
    <text evidence="5">The sequence shown here is derived from an EMBL/GenBank/DDBJ whole genome shotgun (WGS) entry which is preliminary data.</text>
</comment>
<evidence type="ECO:0000313" key="6">
    <source>
        <dbReference type="Proteomes" id="UP001465755"/>
    </source>
</evidence>
<gene>
    <name evidence="5" type="ORF">WJX73_010888</name>
</gene>
<evidence type="ECO:0000259" key="4">
    <source>
        <dbReference type="Pfam" id="PF08241"/>
    </source>
</evidence>
<keyword evidence="3" id="KW-0808">Transferase</keyword>
<evidence type="ECO:0000256" key="3">
    <source>
        <dbReference type="ARBA" id="ARBA00022679"/>
    </source>
</evidence>